<accession>A0A0A0BKQ3</accession>
<dbReference type="AlphaFoldDB" id="A0A0A0BKQ3"/>
<sequence>MAAGAVALAVAVVGLSPAAAPPAHAAQTITDIAYAPAQPAGTQGNLLDLYLPDGDGPAPLVIWTSGSAWLADNGKAGARSIAPELNARGYAVAGVSVRSSSQVQFPGQVHDIKAAIRWLRANADRYDLDPDRFAVMGDSSGGWVASMATLTGGVQALEGDLGTTGVSSRVQAGVAFYPPTDLLQIGAQAGPGGMDHDGPTAPGSLLLGCQALSCPDLARQANPVTHVDGDDPPLMLLHGQADGVVPHGQSVLLYEALKDRCVDTQFFSVPGAGHMVGEVMSPARFGQQTVSTVRGCQETRTTGSPNPSWDTIVGFLDAALGEGTPGPVPTTPPTEPPAPT</sequence>
<comment type="caution">
    <text evidence="5">The sequence shown here is derived from an EMBL/GenBank/DDBJ whole genome shotgun (WGS) entry which is preliminary data.</text>
</comment>
<dbReference type="InterPro" id="IPR049492">
    <property type="entry name" value="BD-FAE-like_dom"/>
</dbReference>
<feature type="chain" id="PRO_5001967329" evidence="3">
    <location>
        <begin position="26"/>
        <end position="340"/>
    </location>
</feature>
<dbReference type="EMBL" id="AXCZ01000215">
    <property type="protein sequence ID" value="KGM09108.1"/>
    <property type="molecule type" value="Genomic_DNA"/>
</dbReference>
<reference evidence="5 6" key="1">
    <citation type="submission" date="2013-08" db="EMBL/GenBank/DDBJ databases">
        <title>Genome sequencing of Cellulomonas bogoriensis 69B4.</title>
        <authorList>
            <person name="Chen F."/>
            <person name="Li Y."/>
            <person name="Wang G."/>
        </authorList>
    </citation>
    <scope>NUCLEOTIDE SEQUENCE [LARGE SCALE GENOMIC DNA]</scope>
    <source>
        <strain evidence="5 6">69B4</strain>
    </source>
</reference>
<dbReference type="Pfam" id="PF20434">
    <property type="entry name" value="BD-FAE"/>
    <property type="match status" value="1"/>
</dbReference>
<proteinExistence type="predicted"/>
<feature type="region of interest" description="Disordered" evidence="2">
    <location>
        <begin position="319"/>
        <end position="340"/>
    </location>
</feature>
<evidence type="ECO:0000313" key="6">
    <source>
        <dbReference type="Proteomes" id="UP000054314"/>
    </source>
</evidence>
<name>A0A0A0BKQ3_9CELL</name>
<dbReference type="GO" id="GO:0016787">
    <property type="term" value="F:hydrolase activity"/>
    <property type="evidence" value="ECO:0007669"/>
    <property type="project" value="UniProtKB-KW"/>
</dbReference>
<evidence type="ECO:0000259" key="4">
    <source>
        <dbReference type="Pfam" id="PF20434"/>
    </source>
</evidence>
<dbReference type="PANTHER" id="PTHR48081:SF13">
    <property type="entry name" value="ALPHA_BETA HYDROLASE"/>
    <property type="match status" value="1"/>
</dbReference>
<dbReference type="PANTHER" id="PTHR48081">
    <property type="entry name" value="AB HYDROLASE SUPERFAMILY PROTEIN C4A8.06C"/>
    <property type="match status" value="1"/>
</dbReference>
<keyword evidence="6" id="KW-1185">Reference proteome</keyword>
<keyword evidence="3" id="KW-0732">Signal</keyword>
<dbReference type="InterPro" id="IPR029058">
    <property type="entry name" value="AB_hydrolase_fold"/>
</dbReference>
<keyword evidence="1" id="KW-0378">Hydrolase</keyword>
<feature type="domain" description="BD-FAE-like" evidence="4">
    <location>
        <begin position="47"/>
        <end position="257"/>
    </location>
</feature>
<dbReference type="InterPro" id="IPR050300">
    <property type="entry name" value="GDXG_lipolytic_enzyme"/>
</dbReference>
<gene>
    <name evidence="5" type="ORF">N869_01075</name>
</gene>
<protein>
    <submittedName>
        <fullName evidence="5">Esterase</fullName>
    </submittedName>
</protein>
<feature type="non-terminal residue" evidence="5">
    <location>
        <position position="340"/>
    </location>
</feature>
<feature type="signal peptide" evidence="3">
    <location>
        <begin position="1"/>
        <end position="25"/>
    </location>
</feature>
<evidence type="ECO:0000256" key="2">
    <source>
        <dbReference type="SAM" id="MobiDB-lite"/>
    </source>
</evidence>
<dbReference type="Gene3D" id="3.40.50.1820">
    <property type="entry name" value="alpha/beta hydrolase"/>
    <property type="match status" value="1"/>
</dbReference>
<evidence type="ECO:0000256" key="3">
    <source>
        <dbReference type="SAM" id="SignalP"/>
    </source>
</evidence>
<dbReference type="SUPFAM" id="SSF53474">
    <property type="entry name" value="alpha/beta-Hydrolases"/>
    <property type="match status" value="1"/>
</dbReference>
<evidence type="ECO:0000313" key="5">
    <source>
        <dbReference type="EMBL" id="KGM09108.1"/>
    </source>
</evidence>
<feature type="compositionally biased region" description="Pro residues" evidence="2">
    <location>
        <begin position="326"/>
        <end position="340"/>
    </location>
</feature>
<dbReference type="Proteomes" id="UP000054314">
    <property type="component" value="Unassembled WGS sequence"/>
</dbReference>
<organism evidence="5 6">
    <name type="scientific">Cellulomonas bogoriensis 69B4 = DSM 16987</name>
    <dbReference type="NCBI Taxonomy" id="1386082"/>
    <lineage>
        <taxon>Bacteria</taxon>
        <taxon>Bacillati</taxon>
        <taxon>Actinomycetota</taxon>
        <taxon>Actinomycetes</taxon>
        <taxon>Micrococcales</taxon>
        <taxon>Cellulomonadaceae</taxon>
        <taxon>Cellulomonas</taxon>
    </lineage>
</organism>
<evidence type="ECO:0000256" key="1">
    <source>
        <dbReference type="ARBA" id="ARBA00022801"/>
    </source>
</evidence>